<accession>A0ABV7WB58</accession>
<dbReference type="RefSeq" id="WP_340295051.1">
    <property type="nucleotide sequence ID" value="NZ_JBBEOI010000202.1"/>
</dbReference>
<dbReference type="CDD" id="cd06661">
    <property type="entry name" value="GGCT_like"/>
    <property type="match status" value="1"/>
</dbReference>
<sequence>MTGTLLVPVAGRRTPLLLAVYGTLRRGCRNAGVLAGCRHLGDGEVAGTLHEVSVPREQLGYGYPLLVLDDAPGPAGAGGRVRVEVYGVDDPATLLALDELEDYDPDDPSGSEYVRVVVPLLSGWPGAPEQVQVYVHAGEPSRRGPVLPGGDWYLHAGERA</sequence>
<dbReference type="EMBL" id="JBHRWW010000001">
    <property type="protein sequence ID" value="MFC3687048.1"/>
    <property type="molecule type" value="Genomic_DNA"/>
</dbReference>
<keyword evidence="3" id="KW-1185">Reference proteome</keyword>
<name>A0ABV7WB58_9MICO</name>
<proteinExistence type="predicted"/>
<dbReference type="Proteomes" id="UP001595685">
    <property type="component" value="Unassembled WGS sequence"/>
</dbReference>
<gene>
    <name evidence="2" type="ORF">ACFOLH_01685</name>
</gene>
<evidence type="ECO:0000313" key="3">
    <source>
        <dbReference type="Proteomes" id="UP001595685"/>
    </source>
</evidence>
<feature type="domain" description="Gamma-glutamylcyclotransferase AIG2-like" evidence="1">
    <location>
        <begin position="19"/>
        <end position="152"/>
    </location>
</feature>
<dbReference type="InterPro" id="IPR009288">
    <property type="entry name" value="AIG2-like_dom"/>
</dbReference>
<organism evidence="2 3">
    <name type="scientific">Aquipuribacter hungaricus</name>
    <dbReference type="NCBI Taxonomy" id="545624"/>
    <lineage>
        <taxon>Bacteria</taxon>
        <taxon>Bacillati</taxon>
        <taxon>Actinomycetota</taxon>
        <taxon>Actinomycetes</taxon>
        <taxon>Micrococcales</taxon>
        <taxon>Intrasporangiaceae</taxon>
        <taxon>Aquipuribacter</taxon>
    </lineage>
</organism>
<reference evidence="3" key="1">
    <citation type="journal article" date="2019" name="Int. J. Syst. Evol. Microbiol.">
        <title>The Global Catalogue of Microorganisms (GCM) 10K type strain sequencing project: providing services to taxonomists for standard genome sequencing and annotation.</title>
        <authorList>
            <consortium name="The Broad Institute Genomics Platform"/>
            <consortium name="The Broad Institute Genome Sequencing Center for Infectious Disease"/>
            <person name="Wu L."/>
            <person name="Ma J."/>
        </authorList>
    </citation>
    <scope>NUCLEOTIDE SEQUENCE [LARGE SCALE GENOMIC DNA]</scope>
    <source>
        <strain evidence="3">NCAIM B.02333</strain>
    </source>
</reference>
<dbReference type="Pfam" id="PF06094">
    <property type="entry name" value="GGACT"/>
    <property type="match status" value="1"/>
</dbReference>
<evidence type="ECO:0000313" key="2">
    <source>
        <dbReference type="EMBL" id="MFC3687048.1"/>
    </source>
</evidence>
<dbReference type="InterPro" id="IPR036568">
    <property type="entry name" value="GGCT-like_sf"/>
</dbReference>
<dbReference type="Gene3D" id="3.10.490.10">
    <property type="entry name" value="Gamma-glutamyl cyclotransferase-like"/>
    <property type="match status" value="1"/>
</dbReference>
<dbReference type="InterPro" id="IPR013024">
    <property type="entry name" value="GGCT-like"/>
</dbReference>
<protein>
    <submittedName>
        <fullName evidence="2">Gamma-glutamylcyclotransferase</fullName>
    </submittedName>
</protein>
<evidence type="ECO:0000259" key="1">
    <source>
        <dbReference type="Pfam" id="PF06094"/>
    </source>
</evidence>
<dbReference type="SUPFAM" id="SSF110857">
    <property type="entry name" value="Gamma-glutamyl cyclotransferase-like"/>
    <property type="match status" value="1"/>
</dbReference>
<comment type="caution">
    <text evidence="2">The sequence shown here is derived from an EMBL/GenBank/DDBJ whole genome shotgun (WGS) entry which is preliminary data.</text>
</comment>